<evidence type="ECO:0000256" key="1">
    <source>
        <dbReference type="ARBA" id="ARBA00004141"/>
    </source>
</evidence>
<evidence type="ECO:0000256" key="5">
    <source>
        <dbReference type="ARBA" id="ARBA00023002"/>
    </source>
</evidence>
<protein>
    <recommendedName>
        <fullName evidence="9">Cytochrome b5 heme-binding domain-containing protein</fullName>
    </recommendedName>
</protein>
<dbReference type="CDD" id="cd03506">
    <property type="entry name" value="Delta6-FADS-like"/>
    <property type="match status" value="1"/>
</dbReference>
<evidence type="ECO:0000256" key="4">
    <source>
        <dbReference type="ARBA" id="ARBA00022989"/>
    </source>
</evidence>
<accession>A0AAN8GG64</accession>
<organism evidence="10 11">
    <name type="scientific">Patella caerulea</name>
    <name type="common">Rayed Mediterranean limpet</name>
    <dbReference type="NCBI Taxonomy" id="87958"/>
    <lineage>
        <taxon>Eukaryota</taxon>
        <taxon>Metazoa</taxon>
        <taxon>Spiralia</taxon>
        <taxon>Lophotrochozoa</taxon>
        <taxon>Mollusca</taxon>
        <taxon>Gastropoda</taxon>
        <taxon>Patellogastropoda</taxon>
        <taxon>Patelloidea</taxon>
        <taxon>Patellidae</taxon>
        <taxon>Patella</taxon>
    </lineage>
</organism>
<dbReference type="PANTHER" id="PTHR19353">
    <property type="entry name" value="FATTY ACID DESATURASE 2"/>
    <property type="match status" value="1"/>
</dbReference>
<keyword evidence="6" id="KW-0443">Lipid metabolism</keyword>
<dbReference type="Pfam" id="PF00173">
    <property type="entry name" value="Cyt-b5"/>
    <property type="match status" value="1"/>
</dbReference>
<evidence type="ECO:0000256" key="2">
    <source>
        <dbReference type="ARBA" id="ARBA00009295"/>
    </source>
</evidence>
<dbReference type="GO" id="GO:0016020">
    <property type="term" value="C:membrane"/>
    <property type="evidence" value="ECO:0007669"/>
    <property type="project" value="UniProtKB-SubCell"/>
</dbReference>
<sequence length="474" mass="56139">MGKGGQNDKQDEREVKSFTWDDIKVHDKRNDKWLVIGGEVYDITRWSRRHPGGSRVISHYAGQDATDAFRAFHNDLNFVKKYMKAIHIGTVKPEDQSEIELRSDFRELRKTAEKMNLFKTNALFYTLHLAHILLFEVLAYLTMYYFGTGWLPFLVSVACYTIVQAQTGWLQHDFGHVSVFKNHYYLDHILHQFTMGFIKGQVGWLQHDFGHLSVFHNSSLDHLLHHFTIGFIKGASAKWWNHMHYQHHAKPNVMDKDPDVRVEKLFVVGDKMPVQMAKSNKSSMPFNWQHRYFFVVGPPLLFPVYFQFMLIRHVITRREWVDIGVLIAFFIKFFYLYVPLLGIGNTIFFYFFIRVLESHWFTWVSQSNHIPMEIDEDHAEEWLPLQMHATCDIEQSFFNDWFTGHLNFQIEHHLFPTMPRHNLYKIAPLVKSLCEKHNLSYQVKPLLQSFIDIVSSLKHSGELWYSTYNQYHVS</sequence>
<dbReference type="Proteomes" id="UP001347796">
    <property type="component" value="Unassembled WGS sequence"/>
</dbReference>
<reference evidence="10 11" key="1">
    <citation type="submission" date="2024-01" db="EMBL/GenBank/DDBJ databases">
        <title>The genome of the rayed Mediterranean limpet Patella caerulea (Linnaeus, 1758).</title>
        <authorList>
            <person name="Anh-Thu Weber A."/>
            <person name="Halstead-Nussloch G."/>
        </authorList>
    </citation>
    <scope>NUCLEOTIDE SEQUENCE [LARGE SCALE GENOMIC DNA]</scope>
    <source>
        <strain evidence="10">AATW-2023a</strain>
        <tissue evidence="10">Whole specimen</tissue>
    </source>
</reference>
<dbReference type="SUPFAM" id="SSF55856">
    <property type="entry name" value="Cytochrome b5-like heme/steroid binding domain"/>
    <property type="match status" value="1"/>
</dbReference>
<dbReference type="InterPro" id="IPR012171">
    <property type="entry name" value="Fatty_acid_desaturase"/>
</dbReference>
<dbReference type="PIRSF" id="PIRSF015921">
    <property type="entry name" value="FA_sphinglp_des"/>
    <property type="match status" value="1"/>
</dbReference>
<keyword evidence="3 8" id="KW-0812">Transmembrane</keyword>
<dbReference type="Pfam" id="PF00487">
    <property type="entry name" value="FA_desaturase"/>
    <property type="match status" value="1"/>
</dbReference>
<dbReference type="PROSITE" id="PS50255">
    <property type="entry name" value="CYTOCHROME_B5_2"/>
    <property type="match status" value="1"/>
</dbReference>
<dbReference type="SMART" id="SM01117">
    <property type="entry name" value="Cyt-b5"/>
    <property type="match status" value="1"/>
</dbReference>
<dbReference type="EMBL" id="JAZGQO010000021">
    <property type="protein sequence ID" value="KAK6165629.1"/>
    <property type="molecule type" value="Genomic_DNA"/>
</dbReference>
<keyword evidence="11" id="KW-1185">Reference proteome</keyword>
<dbReference type="InterPro" id="IPR005804">
    <property type="entry name" value="FA_desaturase_dom"/>
</dbReference>
<comment type="subcellular location">
    <subcellularLocation>
        <location evidence="1">Membrane</location>
        <topology evidence="1">Multi-pass membrane protein</topology>
    </subcellularLocation>
</comment>
<evidence type="ECO:0000313" key="11">
    <source>
        <dbReference type="Proteomes" id="UP001347796"/>
    </source>
</evidence>
<evidence type="ECO:0000259" key="9">
    <source>
        <dbReference type="PROSITE" id="PS50255"/>
    </source>
</evidence>
<dbReference type="GO" id="GO:0006629">
    <property type="term" value="P:lipid metabolic process"/>
    <property type="evidence" value="ECO:0007669"/>
    <property type="project" value="UniProtKB-KW"/>
</dbReference>
<keyword evidence="5" id="KW-0560">Oxidoreductase</keyword>
<proteinExistence type="inferred from homology"/>
<dbReference type="AlphaFoldDB" id="A0AAN8GG64"/>
<comment type="caution">
    <text evidence="10">The sequence shown here is derived from an EMBL/GenBank/DDBJ whole genome shotgun (WGS) entry which is preliminary data.</text>
</comment>
<dbReference type="InterPro" id="IPR036400">
    <property type="entry name" value="Cyt_B5-like_heme/steroid_sf"/>
</dbReference>
<gene>
    <name evidence="10" type="ORF">SNE40_022520</name>
</gene>
<evidence type="ECO:0000256" key="7">
    <source>
        <dbReference type="ARBA" id="ARBA00023136"/>
    </source>
</evidence>
<name>A0AAN8GG64_PATCE</name>
<evidence type="ECO:0000256" key="6">
    <source>
        <dbReference type="ARBA" id="ARBA00023098"/>
    </source>
</evidence>
<comment type="similarity">
    <text evidence="2">Belongs to the fatty acid desaturase type 1 family.</text>
</comment>
<keyword evidence="7 8" id="KW-0472">Membrane</keyword>
<dbReference type="PANTHER" id="PTHR19353:SF88">
    <property type="entry name" value="DELTA(5) FATTY ACID DESATURASE FAT-4"/>
    <property type="match status" value="1"/>
</dbReference>
<evidence type="ECO:0000313" key="10">
    <source>
        <dbReference type="EMBL" id="KAK6165629.1"/>
    </source>
</evidence>
<dbReference type="GO" id="GO:0016717">
    <property type="term" value="F:oxidoreductase activity, acting on paired donors, with oxidation of a pair of donors resulting in the reduction of molecular oxygen to two molecules of water"/>
    <property type="evidence" value="ECO:0007669"/>
    <property type="project" value="TreeGrafter"/>
</dbReference>
<feature type="transmembrane region" description="Helical" evidence="8">
    <location>
        <begin position="292"/>
        <end position="311"/>
    </location>
</feature>
<feature type="transmembrane region" description="Helical" evidence="8">
    <location>
        <begin position="122"/>
        <end position="146"/>
    </location>
</feature>
<dbReference type="Gene3D" id="3.10.120.10">
    <property type="entry name" value="Cytochrome b5-like heme/steroid binding domain"/>
    <property type="match status" value="1"/>
</dbReference>
<feature type="domain" description="Cytochrome b5 heme-binding" evidence="9">
    <location>
        <begin position="15"/>
        <end position="92"/>
    </location>
</feature>
<dbReference type="PRINTS" id="PR00363">
    <property type="entry name" value="CYTOCHROMEB5"/>
</dbReference>
<evidence type="ECO:0000256" key="3">
    <source>
        <dbReference type="ARBA" id="ARBA00022692"/>
    </source>
</evidence>
<feature type="transmembrane region" description="Helical" evidence="8">
    <location>
        <begin position="323"/>
        <end position="352"/>
    </location>
</feature>
<keyword evidence="4 8" id="KW-1133">Transmembrane helix</keyword>
<evidence type="ECO:0000256" key="8">
    <source>
        <dbReference type="SAM" id="Phobius"/>
    </source>
</evidence>
<dbReference type="InterPro" id="IPR001199">
    <property type="entry name" value="Cyt_B5-like_heme/steroid-bd"/>
</dbReference>